<gene>
    <name evidence="2" type="ORF">PG996_006683</name>
</gene>
<dbReference type="Proteomes" id="UP001446871">
    <property type="component" value="Unassembled WGS sequence"/>
</dbReference>
<protein>
    <submittedName>
        <fullName evidence="2">Ankyrin</fullName>
    </submittedName>
</protein>
<dbReference type="PROSITE" id="PS50297">
    <property type="entry name" value="ANK_REP_REGION"/>
    <property type="match status" value="1"/>
</dbReference>
<reference evidence="2 3" key="1">
    <citation type="submission" date="2023-01" db="EMBL/GenBank/DDBJ databases">
        <title>Analysis of 21 Apiospora genomes using comparative genomics revels a genus with tremendous synthesis potential of carbohydrate active enzymes and secondary metabolites.</title>
        <authorList>
            <person name="Sorensen T."/>
        </authorList>
    </citation>
    <scope>NUCLEOTIDE SEQUENCE [LARGE SCALE GENOMIC DNA]</scope>
    <source>
        <strain evidence="2 3">CBS 83171</strain>
    </source>
</reference>
<evidence type="ECO:0000256" key="1">
    <source>
        <dbReference type="PROSITE-ProRule" id="PRU00023"/>
    </source>
</evidence>
<dbReference type="PANTHER" id="PTHR24133:SF40">
    <property type="entry name" value="ANKYRIN REPEAT DOMAIN 44"/>
    <property type="match status" value="1"/>
</dbReference>
<proteinExistence type="predicted"/>
<dbReference type="PANTHER" id="PTHR24133">
    <property type="entry name" value="ANKYRIN DOMAIN-CONTAINING"/>
    <property type="match status" value="1"/>
</dbReference>
<sequence>MLSRLLAWAPKTRRLDPYSVFGAAVGGNMDVMRLVLPPSPPLPVAAEGRPTNADGRKVRLQPGRFLFKLMQHALTATKSPAVYEYLSKARPSTKRPPDRYVHLLSHAERGNLDMVRYLLDEQGVDVNGEDGDYSGSALSCACRRGHEDVVDLLLARGADPNLAEDVMRSGMAVRGAAVGGSLSILRKLLAHGARVTGPYRGHERALVAAFETEHTEMIHLLIEHGAPLDKVAPRLVSSMLHLGYESMLGVLRGYGFEPERGANGEMVGHRWGTKCGTKKFA</sequence>
<dbReference type="EMBL" id="JAQQWM010000004">
    <property type="protein sequence ID" value="KAK8067571.1"/>
    <property type="molecule type" value="Genomic_DNA"/>
</dbReference>
<dbReference type="SMART" id="SM00248">
    <property type="entry name" value="ANK"/>
    <property type="match status" value="3"/>
</dbReference>
<keyword evidence="1" id="KW-0040">ANK repeat</keyword>
<dbReference type="InterPro" id="IPR052391">
    <property type="entry name" value="E3_Ligase-Neurotoxin"/>
</dbReference>
<evidence type="ECO:0000313" key="2">
    <source>
        <dbReference type="EMBL" id="KAK8067571.1"/>
    </source>
</evidence>
<keyword evidence="3" id="KW-1185">Reference proteome</keyword>
<dbReference type="PROSITE" id="PS50088">
    <property type="entry name" value="ANK_REPEAT"/>
    <property type="match status" value="1"/>
</dbReference>
<dbReference type="InterPro" id="IPR002110">
    <property type="entry name" value="Ankyrin_rpt"/>
</dbReference>
<accession>A0ABR1V8P0</accession>
<dbReference type="Pfam" id="PF12796">
    <property type="entry name" value="Ank_2"/>
    <property type="match status" value="1"/>
</dbReference>
<evidence type="ECO:0000313" key="3">
    <source>
        <dbReference type="Proteomes" id="UP001446871"/>
    </source>
</evidence>
<feature type="repeat" description="ANK" evidence="1">
    <location>
        <begin position="133"/>
        <end position="165"/>
    </location>
</feature>
<name>A0ABR1V8P0_9PEZI</name>
<organism evidence="2 3">
    <name type="scientific">Apiospora saccharicola</name>
    <dbReference type="NCBI Taxonomy" id="335842"/>
    <lineage>
        <taxon>Eukaryota</taxon>
        <taxon>Fungi</taxon>
        <taxon>Dikarya</taxon>
        <taxon>Ascomycota</taxon>
        <taxon>Pezizomycotina</taxon>
        <taxon>Sordariomycetes</taxon>
        <taxon>Xylariomycetidae</taxon>
        <taxon>Amphisphaeriales</taxon>
        <taxon>Apiosporaceae</taxon>
        <taxon>Apiospora</taxon>
    </lineage>
</organism>
<dbReference type="Gene3D" id="1.25.40.20">
    <property type="entry name" value="Ankyrin repeat-containing domain"/>
    <property type="match status" value="1"/>
</dbReference>
<dbReference type="InterPro" id="IPR036770">
    <property type="entry name" value="Ankyrin_rpt-contain_sf"/>
</dbReference>
<comment type="caution">
    <text evidence="2">The sequence shown here is derived from an EMBL/GenBank/DDBJ whole genome shotgun (WGS) entry which is preliminary data.</text>
</comment>
<dbReference type="SUPFAM" id="SSF48403">
    <property type="entry name" value="Ankyrin repeat"/>
    <property type="match status" value="1"/>
</dbReference>